<evidence type="ECO:0000256" key="4">
    <source>
        <dbReference type="ARBA" id="ARBA00022618"/>
    </source>
</evidence>
<evidence type="ECO:0000313" key="11">
    <source>
        <dbReference type="EMBL" id="OWF48403.1"/>
    </source>
</evidence>
<evidence type="ECO:0000256" key="3">
    <source>
        <dbReference type="ARBA" id="ARBA00022454"/>
    </source>
</evidence>
<dbReference type="GO" id="GO:0007059">
    <property type="term" value="P:chromosome segregation"/>
    <property type="evidence" value="ECO:0007669"/>
    <property type="project" value="TreeGrafter"/>
</dbReference>
<dbReference type="InterPro" id="IPR007128">
    <property type="entry name" value="PMF1/Nnf1"/>
</dbReference>
<evidence type="ECO:0000256" key="8">
    <source>
        <dbReference type="ARBA" id="ARBA00023306"/>
    </source>
</evidence>
<evidence type="ECO:0000256" key="9">
    <source>
        <dbReference type="ARBA" id="ARBA00023328"/>
    </source>
</evidence>
<sequence>MADESESMDTTKDESQKPESLGRMQILNNALTQARKKIISSAKLQLFQKHLRPIHKKNPEVLKKMHLQLTKQLDCHISEEVMLMFAEEQMEKILDDLDGIIASQKDNKELAWRPSGDPQQDSQVHNIPIKEKQKAQLQHVITQLEHQNTLLRDHVALRQKKLLGTKRTVDNGIDKWRQKMAIGRTDSSK</sequence>
<dbReference type="Proteomes" id="UP000242188">
    <property type="component" value="Unassembled WGS sequence"/>
</dbReference>
<proteinExistence type="predicted"/>
<dbReference type="PANTHER" id="PTHR15459">
    <property type="entry name" value="POLYAMINE-MODULATED FACTOR 1"/>
    <property type="match status" value="1"/>
</dbReference>
<comment type="subcellular location">
    <subcellularLocation>
        <location evidence="2">Chromosome</location>
        <location evidence="2">Centromere</location>
        <location evidence="2">Kinetochore</location>
    </subcellularLocation>
    <subcellularLocation>
        <location evidence="1">Nucleus</location>
    </subcellularLocation>
</comment>
<keyword evidence="8" id="KW-0131">Cell cycle</keyword>
<dbReference type="GO" id="GO:0051301">
    <property type="term" value="P:cell division"/>
    <property type="evidence" value="ECO:0007669"/>
    <property type="project" value="UniProtKB-KW"/>
</dbReference>
<keyword evidence="4" id="KW-0132">Cell division</keyword>
<evidence type="ECO:0000256" key="2">
    <source>
        <dbReference type="ARBA" id="ARBA00004629"/>
    </source>
</evidence>
<dbReference type="Pfam" id="PF03980">
    <property type="entry name" value="Nnf1"/>
    <property type="match status" value="1"/>
</dbReference>
<dbReference type="GO" id="GO:0005634">
    <property type="term" value="C:nucleus"/>
    <property type="evidence" value="ECO:0007669"/>
    <property type="project" value="UniProtKB-SubCell"/>
</dbReference>
<accession>A0A210QI15</accession>
<dbReference type="PANTHER" id="PTHR15459:SF3">
    <property type="entry name" value="POLYAMINE-MODULATED FACTOR 1"/>
    <property type="match status" value="1"/>
</dbReference>
<organism evidence="11 12">
    <name type="scientific">Mizuhopecten yessoensis</name>
    <name type="common">Japanese scallop</name>
    <name type="synonym">Patinopecten yessoensis</name>
    <dbReference type="NCBI Taxonomy" id="6573"/>
    <lineage>
        <taxon>Eukaryota</taxon>
        <taxon>Metazoa</taxon>
        <taxon>Spiralia</taxon>
        <taxon>Lophotrochozoa</taxon>
        <taxon>Mollusca</taxon>
        <taxon>Bivalvia</taxon>
        <taxon>Autobranchia</taxon>
        <taxon>Pteriomorphia</taxon>
        <taxon>Pectinida</taxon>
        <taxon>Pectinoidea</taxon>
        <taxon>Pectinidae</taxon>
        <taxon>Mizuhopecten</taxon>
    </lineage>
</organism>
<evidence type="ECO:0000256" key="5">
    <source>
        <dbReference type="ARBA" id="ARBA00022776"/>
    </source>
</evidence>
<feature type="region of interest" description="Disordered" evidence="10">
    <location>
        <begin position="1"/>
        <end position="23"/>
    </location>
</feature>
<gene>
    <name evidence="11" type="ORF">KP79_PYT14760</name>
</gene>
<evidence type="ECO:0000256" key="7">
    <source>
        <dbReference type="ARBA" id="ARBA00023242"/>
    </source>
</evidence>
<keyword evidence="9" id="KW-0137">Centromere</keyword>
<dbReference type="OrthoDB" id="18453at2759"/>
<dbReference type="EMBL" id="NEDP02003547">
    <property type="protein sequence ID" value="OWF48403.1"/>
    <property type="molecule type" value="Genomic_DNA"/>
</dbReference>
<comment type="caution">
    <text evidence="11">The sequence shown here is derived from an EMBL/GenBank/DDBJ whole genome shotgun (WGS) entry which is preliminary data.</text>
</comment>
<evidence type="ECO:0000256" key="6">
    <source>
        <dbReference type="ARBA" id="ARBA00022838"/>
    </source>
</evidence>
<keyword evidence="3" id="KW-0158">Chromosome</keyword>
<evidence type="ECO:0000256" key="1">
    <source>
        <dbReference type="ARBA" id="ARBA00004123"/>
    </source>
</evidence>
<keyword evidence="7" id="KW-0539">Nucleus</keyword>
<protein>
    <submittedName>
        <fullName evidence="11">Polyamine-modulated factor 1</fullName>
    </submittedName>
</protein>
<evidence type="ECO:0000256" key="10">
    <source>
        <dbReference type="SAM" id="MobiDB-lite"/>
    </source>
</evidence>
<reference evidence="11 12" key="1">
    <citation type="journal article" date="2017" name="Nat. Ecol. Evol.">
        <title>Scallop genome provides insights into evolution of bilaterian karyotype and development.</title>
        <authorList>
            <person name="Wang S."/>
            <person name="Zhang J."/>
            <person name="Jiao W."/>
            <person name="Li J."/>
            <person name="Xun X."/>
            <person name="Sun Y."/>
            <person name="Guo X."/>
            <person name="Huan P."/>
            <person name="Dong B."/>
            <person name="Zhang L."/>
            <person name="Hu X."/>
            <person name="Sun X."/>
            <person name="Wang J."/>
            <person name="Zhao C."/>
            <person name="Wang Y."/>
            <person name="Wang D."/>
            <person name="Huang X."/>
            <person name="Wang R."/>
            <person name="Lv J."/>
            <person name="Li Y."/>
            <person name="Zhang Z."/>
            <person name="Liu B."/>
            <person name="Lu W."/>
            <person name="Hui Y."/>
            <person name="Liang J."/>
            <person name="Zhou Z."/>
            <person name="Hou R."/>
            <person name="Li X."/>
            <person name="Liu Y."/>
            <person name="Li H."/>
            <person name="Ning X."/>
            <person name="Lin Y."/>
            <person name="Zhao L."/>
            <person name="Xing Q."/>
            <person name="Dou J."/>
            <person name="Li Y."/>
            <person name="Mao J."/>
            <person name="Guo H."/>
            <person name="Dou H."/>
            <person name="Li T."/>
            <person name="Mu C."/>
            <person name="Jiang W."/>
            <person name="Fu Q."/>
            <person name="Fu X."/>
            <person name="Miao Y."/>
            <person name="Liu J."/>
            <person name="Yu Q."/>
            <person name="Li R."/>
            <person name="Liao H."/>
            <person name="Li X."/>
            <person name="Kong Y."/>
            <person name="Jiang Z."/>
            <person name="Chourrout D."/>
            <person name="Li R."/>
            <person name="Bao Z."/>
        </authorList>
    </citation>
    <scope>NUCLEOTIDE SEQUENCE [LARGE SCALE GENOMIC DNA]</scope>
    <source>
        <strain evidence="11 12">PY_sf001</strain>
    </source>
</reference>
<evidence type="ECO:0000313" key="12">
    <source>
        <dbReference type="Proteomes" id="UP000242188"/>
    </source>
</evidence>
<dbReference type="GO" id="GO:0000444">
    <property type="term" value="C:MIS12/MIND type complex"/>
    <property type="evidence" value="ECO:0007669"/>
    <property type="project" value="InterPro"/>
</dbReference>
<dbReference type="AlphaFoldDB" id="A0A210QI15"/>
<keyword evidence="12" id="KW-1185">Reference proteome</keyword>
<keyword evidence="5" id="KW-0498">Mitosis</keyword>
<keyword evidence="6" id="KW-0995">Kinetochore</keyword>
<name>A0A210QI15_MIZYE</name>
<dbReference type="STRING" id="6573.A0A210QI15"/>